<evidence type="ECO:0000256" key="1">
    <source>
        <dbReference type="ARBA" id="ARBA00022723"/>
    </source>
</evidence>
<evidence type="ECO:0000256" key="5">
    <source>
        <dbReference type="ARBA" id="ARBA00023163"/>
    </source>
</evidence>
<evidence type="ECO:0000259" key="7">
    <source>
        <dbReference type="PROSITE" id="PS50048"/>
    </source>
</evidence>
<dbReference type="EMBL" id="VCAU01000015">
    <property type="protein sequence ID" value="KAF9891882.1"/>
    <property type="molecule type" value="Genomic_DNA"/>
</dbReference>
<evidence type="ECO:0000256" key="3">
    <source>
        <dbReference type="ARBA" id="ARBA00023015"/>
    </source>
</evidence>
<keyword evidence="9" id="KW-1185">Reference proteome</keyword>
<dbReference type="PANTHER" id="PTHR36206:SF14">
    <property type="entry name" value="ZN(2)-C6 FUNGAL-TYPE DOMAIN-CONTAINING PROTEIN-RELATED"/>
    <property type="match status" value="1"/>
</dbReference>
<sequence>MSMTPSAYLLGNSIRSLKSRLGCKTCKIRRVKCGEEKPNCVRCTSTGRKCEYEATVSTMSSPPDGSLALSPNTTWRERRAFAFYFQSAAQSLGGELDVSFWRTTVPQVCRNEPAVWDAIISIGALFESPEPCPHLVVRHRDGPRSLNQNHRDALGWYSRAVSTVRQRIERGGVDIFIGLISCILFICIEALQGGVDEAVRLYGQGVHLIFALRAQIACGVLPAAKAPLLEDTVVPIFARLGVIAFTTAGIPGSDILRGPGSDLAGTREFGSLKSAREAMIYLTTEAQLFERACGDHLRDSFPSHVPPEVVHQQMVLSARLDSWHAAYTRLVESLCAKDALTPHQIATNAILLSHYEMLFVLLAVCVTSSQIITDSYLPNFQNVIDQCRVALDASMRADSTQLPYTFDIDVGFPLWFTSLRCREPRIRRMALALLRRAPRVQGFYNSSLGVDMAEAIMTLEETYGMAMNGAVDVTIPGGSTQLPPLIEHQPLDRDSMDDAGSLVVSPDWKTHPSRLIPEEARIMPAGVFRRQNGLLPPGMNEEEVARWSQSSDQTFLRILRKEHDRTTDTWNVIHEYLPIDR</sequence>
<keyword evidence="4" id="KW-0238">DNA-binding</keyword>
<keyword evidence="2" id="KW-0862">Zinc</keyword>
<dbReference type="SMART" id="SM00066">
    <property type="entry name" value="GAL4"/>
    <property type="match status" value="1"/>
</dbReference>
<feature type="domain" description="Zn(2)-C6 fungal-type" evidence="7">
    <location>
        <begin position="22"/>
        <end position="52"/>
    </location>
</feature>
<gene>
    <name evidence="8" type="ORF">FE257_002844</name>
</gene>
<proteinExistence type="predicted"/>
<dbReference type="CDD" id="cd00067">
    <property type="entry name" value="GAL4"/>
    <property type="match status" value="1"/>
</dbReference>
<keyword evidence="5" id="KW-0804">Transcription</keyword>
<dbReference type="Gene3D" id="4.10.240.10">
    <property type="entry name" value="Zn(2)-C6 fungal-type DNA-binding domain"/>
    <property type="match status" value="1"/>
</dbReference>
<protein>
    <recommendedName>
        <fullName evidence="7">Zn(2)-C6 fungal-type domain-containing protein</fullName>
    </recommendedName>
</protein>
<keyword evidence="1" id="KW-0479">Metal-binding</keyword>
<dbReference type="PROSITE" id="PS00463">
    <property type="entry name" value="ZN2_CY6_FUNGAL_1"/>
    <property type="match status" value="1"/>
</dbReference>
<dbReference type="PANTHER" id="PTHR36206">
    <property type="entry name" value="ASPERCRYPTIN BIOSYNTHESIS CLUSTER-SPECIFIC TRANSCRIPTION REGULATOR ATNN-RELATED"/>
    <property type="match status" value="1"/>
</dbReference>
<dbReference type="InterPro" id="IPR001138">
    <property type="entry name" value="Zn2Cys6_DnaBD"/>
</dbReference>
<dbReference type="GO" id="GO:0000981">
    <property type="term" value="F:DNA-binding transcription factor activity, RNA polymerase II-specific"/>
    <property type="evidence" value="ECO:0007669"/>
    <property type="project" value="InterPro"/>
</dbReference>
<organism evidence="8 9">
    <name type="scientific">Aspergillus nanangensis</name>
    <dbReference type="NCBI Taxonomy" id="2582783"/>
    <lineage>
        <taxon>Eukaryota</taxon>
        <taxon>Fungi</taxon>
        <taxon>Dikarya</taxon>
        <taxon>Ascomycota</taxon>
        <taxon>Pezizomycotina</taxon>
        <taxon>Eurotiomycetes</taxon>
        <taxon>Eurotiomycetidae</taxon>
        <taxon>Eurotiales</taxon>
        <taxon>Aspergillaceae</taxon>
        <taxon>Aspergillus</taxon>
        <taxon>Aspergillus subgen. Circumdati</taxon>
    </lineage>
</organism>
<dbReference type="PROSITE" id="PS50048">
    <property type="entry name" value="ZN2_CY6_FUNGAL_2"/>
    <property type="match status" value="1"/>
</dbReference>
<reference evidence="8" key="2">
    <citation type="submission" date="2020-02" db="EMBL/GenBank/DDBJ databases">
        <authorList>
            <person name="Gilchrist C.L.M."/>
            <person name="Chooi Y.-H."/>
        </authorList>
    </citation>
    <scope>NUCLEOTIDE SEQUENCE</scope>
    <source>
        <strain evidence="8">MST-FP2251</strain>
    </source>
</reference>
<dbReference type="InterPro" id="IPR052360">
    <property type="entry name" value="Transcr_Regulatory_Proteins"/>
</dbReference>
<dbReference type="GO" id="GO:0008270">
    <property type="term" value="F:zinc ion binding"/>
    <property type="evidence" value="ECO:0007669"/>
    <property type="project" value="InterPro"/>
</dbReference>
<accession>A0AAD4GWH2</accession>
<evidence type="ECO:0000313" key="8">
    <source>
        <dbReference type="EMBL" id="KAF9891882.1"/>
    </source>
</evidence>
<dbReference type="InterPro" id="IPR036864">
    <property type="entry name" value="Zn2-C6_fun-type_DNA-bd_sf"/>
</dbReference>
<dbReference type="Pfam" id="PF00172">
    <property type="entry name" value="Zn_clus"/>
    <property type="match status" value="1"/>
</dbReference>
<evidence type="ECO:0000256" key="2">
    <source>
        <dbReference type="ARBA" id="ARBA00022833"/>
    </source>
</evidence>
<name>A0AAD4GWH2_ASPNN</name>
<dbReference type="Proteomes" id="UP001194746">
    <property type="component" value="Unassembled WGS sequence"/>
</dbReference>
<dbReference type="SUPFAM" id="SSF57701">
    <property type="entry name" value="Zn2/Cys6 DNA-binding domain"/>
    <property type="match status" value="1"/>
</dbReference>
<keyword evidence="6" id="KW-0539">Nucleus</keyword>
<reference evidence="8" key="1">
    <citation type="journal article" date="2019" name="Beilstein J. Org. Chem.">
        <title>Nanangenines: drimane sesquiterpenoids as the dominant metabolite cohort of a novel Australian fungus, Aspergillus nanangensis.</title>
        <authorList>
            <person name="Lacey H.J."/>
            <person name="Gilchrist C.L.M."/>
            <person name="Crombie A."/>
            <person name="Kalaitzis J.A."/>
            <person name="Vuong D."/>
            <person name="Rutledge P.J."/>
            <person name="Turner P."/>
            <person name="Pitt J.I."/>
            <person name="Lacey E."/>
            <person name="Chooi Y.H."/>
            <person name="Piggott A.M."/>
        </authorList>
    </citation>
    <scope>NUCLEOTIDE SEQUENCE</scope>
    <source>
        <strain evidence="8">MST-FP2251</strain>
    </source>
</reference>
<comment type="caution">
    <text evidence="8">The sequence shown here is derived from an EMBL/GenBank/DDBJ whole genome shotgun (WGS) entry which is preliminary data.</text>
</comment>
<dbReference type="GO" id="GO:0003677">
    <property type="term" value="F:DNA binding"/>
    <property type="evidence" value="ECO:0007669"/>
    <property type="project" value="UniProtKB-KW"/>
</dbReference>
<evidence type="ECO:0000256" key="6">
    <source>
        <dbReference type="ARBA" id="ARBA00023242"/>
    </source>
</evidence>
<dbReference type="GO" id="GO:0009893">
    <property type="term" value="P:positive regulation of metabolic process"/>
    <property type="evidence" value="ECO:0007669"/>
    <property type="project" value="UniProtKB-ARBA"/>
</dbReference>
<evidence type="ECO:0000256" key="4">
    <source>
        <dbReference type="ARBA" id="ARBA00023125"/>
    </source>
</evidence>
<dbReference type="AlphaFoldDB" id="A0AAD4GWH2"/>
<keyword evidence="3" id="KW-0805">Transcription regulation</keyword>
<evidence type="ECO:0000313" key="9">
    <source>
        <dbReference type="Proteomes" id="UP001194746"/>
    </source>
</evidence>